<keyword evidence="2" id="KW-0235">DNA replication</keyword>
<name>A0AAF1C5N7_9CHRO</name>
<protein>
    <submittedName>
        <fullName evidence="3">Protein rep</fullName>
    </submittedName>
</protein>
<dbReference type="GO" id="GO:0003677">
    <property type="term" value="F:DNA binding"/>
    <property type="evidence" value="ECO:0007669"/>
    <property type="project" value="InterPro"/>
</dbReference>
<evidence type="ECO:0000256" key="1">
    <source>
        <dbReference type="ARBA" id="ARBA00008909"/>
    </source>
</evidence>
<sequence>MGGAVKLKETQEITLGYISPKDRRFQKWKLAGEKLAIELIGTDNKLSQKLGDCATWLLFKQKDDCLKLASSNFCRSKICPLCSWRKRLVWLQRLYTSLNTIRCLYRDSKPKKKLSLIFLTLSQRNCLIDDLGSEIKRMSRAWHEFIRDDEKSTFSPKIVPQEGYFRAMEVTVKLVNWRIYCNVHYHAILVAPQGYGKKENKDLFIPQHEWVKAWRRAMQLDYDPTAHVKFTSFKNQSEIVKYLVKPLNYNIGIERQLRMYQDRIKGMTGLPHSDYYSVLVGLNEQLKHCQQFTTGGIIRRYMPRRLTEDMDTENLVNIREAKEIIDTDPSTPNLLFRWNEGDYLLSTLD</sequence>
<dbReference type="AlphaFoldDB" id="A0AAF1C5N7"/>
<evidence type="ECO:0000313" key="3">
    <source>
        <dbReference type="EMBL" id="WPF87504.1"/>
    </source>
</evidence>
<gene>
    <name evidence="3" type="ORF">SAY89_11885</name>
</gene>
<reference evidence="3" key="1">
    <citation type="submission" date="2023-11" db="EMBL/GenBank/DDBJ databases">
        <title>Genome sequence of Cyanobacterium aponinum BCRC AL20115.</title>
        <authorList>
            <person name="Chang H.-Y."/>
            <person name="Lin K.-M."/>
            <person name="Hsueh H.-T."/>
            <person name="Chu H.-A."/>
            <person name="Kuo C.-H."/>
        </authorList>
    </citation>
    <scope>NUCLEOTIDE SEQUENCE</scope>
    <source>
        <strain evidence="3">AL20115</strain>
    </source>
</reference>
<dbReference type="RefSeq" id="WP_320001041.1">
    <property type="nucleotide sequence ID" value="NZ_CP138348.1"/>
</dbReference>
<dbReference type="GO" id="GO:0006260">
    <property type="term" value="P:DNA replication"/>
    <property type="evidence" value="ECO:0007669"/>
    <property type="project" value="UniProtKB-KW"/>
</dbReference>
<dbReference type="InterPro" id="IPR000989">
    <property type="entry name" value="Rep"/>
</dbReference>
<dbReference type="Pfam" id="PF01446">
    <property type="entry name" value="Rep_1"/>
    <property type="match status" value="1"/>
</dbReference>
<organism evidence="3">
    <name type="scientific">Cyanobacterium aponinum AL20115</name>
    <dbReference type="NCBI Taxonomy" id="3090662"/>
    <lineage>
        <taxon>Bacteria</taxon>
        <taxon>Bacillati</taxon>
        <taxon>Cyanobacteriota</taxon>
        <taxon>Cyanophyceae</taxon>
        <taxon>Oscillatoriophycideae</taxon>
        <taxon>Chroococcales</taxon>
        <taxon>Geminocystaceae</taxon>
        <taxon>Cyanobacterium</taxon>
    </lineage>
</organism>
<proteinExistence type="inferred from homology"/>
<comment type="similarity">
    <text evidence="1">Belongs to the Gram-positive plasmids replication protein type 1 family.</text>
</comment>
<dbReference type="EMBL" id="CP138348">
    <property type="protein sequence ID" value="WPF87504.1"/>
    <property type="molecule type" value="Genomic_DNA"/>
</dbReference>
<evidence type="ECO:0000256" key="2">
    <source>
        <dbReference type="ARBA" id="ARBA00022705"/>
    </source>
</evidence>
<accession>A0AAF1C5N7</accession>